<sequence length="78" mass="8791">MPSPPPVHFYLTEAVNILRLRLSWRLSRGCLAASRYNTSTNKWETHDPDGRGPPASSFSILVLQSTVFPLDRINPLNN</sequence>
<dbReference type="AlphaFoldDB" id="A0AAE1EAI5"/>
<organism evidence="1 2">
    <name type="scientific">Elysia crispata</name>
    <name type="common">lettuce slug</name>
    <dbReference type="NCBI Taxonomy" id="231223"/>
    <lineage>
        <taxon>Eukaryota</taxon>
        <taxon>Metazoa</taxon>
        <taxon>Spiralia</taxon>
        <taxon>Lophotrochozoa</taxon>
        <taxon>Mollusca</taxon>
        <taxon>Gastropoda</taxon>
        <taxon>Heterobranchia</taxon>
        <taxon>Euthyneura</taxon>
        <taxon>Panpulmonata</taxon>
        <taxon>Sacoglossa</taxon>
        <taxon>Placobranchoidea</taxon>
        <taxon>Plakobranchidae</taxon>
        <taxon>Elysia</taxon>
    </lineage>
</organism>
<accession>A0AAE1EAI5</accession>
<protein>
    <submittedName>
        <fullName evidence="1">Uncharacterized protein</fullName>
    </submittedName>
</protein>
<evidence type="ECO:0000313" key="1">
    <source>
        <dbReference type="EMBL" id="KAK3798868.1"/>
    </source>
</evidence>
<comment type="caution">
    <text evidence="1">The sequence shown here is derived from an EMBL/GenBank/DDBJ whole genome shotgun (WGS) entry which is preliminary data.</text>
</comment>
<proteinExistence type="predicted"/>
<keyword evidence="2" id="KW-1185">Reference proteome</keyword>
<reference evidence="1" key="1">
    <citation type="journal article" date="2023" name="G3 (Bethesda)">
        <title>A reference genome for the long-term kleptoplast-retaining sea slug Elysia crispata morphotype clarki.</title>
        <authorList>
            <person name="Eastman K.E."/>
            <person name="Pendleton A.L."/>
            <person name="Shaikh M.A."/>
            <person name="Suttiyut T."/>
            <person name="Ogas R."/>
            <person name="Tomko P."/>
            <person name="Gavelis G."/>
            <person name="Widhalm J.R."/>
            <person name="Wisecaver J.H."/>
        </authorList>
    </citation>
    <scope>NUCLEOTIDE SEQUENCE</scope>
    <source>
        <strain evidence="1">ECLA1</strain>
    </source>
</reference>
<dbReference type="EMBL" id="JAWDGP010000619">
    <property type="protein sequence ID" value="KAK3798868.1"/>
    <property type="molecule type" value="Genomic_DNA"/>
</dbReference>
<name>A0AAE1EAI5_9GAST</name>
<gene>
    <name evidence="1" type="ORF">RRG08_050247</name>
</gene>
<dbReference type="Proteomes" id="UP001283361">
    <property type="component" value="Unassembled WGS sequence"/>
</dbReference>
<evidence type="ECO:0000313" key="2">
    <source>
        <dbReference type="Proteomes" id="UP001283361"/>
    </source>
</evidence>